<proteinExistence type="predicted"/>
<organism evidence="2 3">
    <name type="scientific">Morus notabilis</name>
    <dbReference type="NCBI Taxonomy" id="981085"/>
    <lineage>
        <taxon>Eukaryota</taxon>
        <taxon>Viridiplantae</taxon>
        <taxon>Streptophyta</taxon>
        <taxon>Embryophyta</taxon>
        <taxon>Tracheophyta</taxon>
        <taxon>Spermatophyta</taxon>
        <taxon>Magnoliopsida</taxon>
        <taxon>eudicotyledons</taxon>
        <taxon>Gunneridae</taxon>
        <taxon>Pentapetalae</taxon>
        <taxon>rosids</taxon>
        <taxon>fabids</taxon>
        <taxon>Rosales</taxon>
        <taxon>Moraceae</taxon>
        <taxon>Moreae</taxon>
        <taxon>Morus</taxon>
    </lineage>
</organism>
<dbReference type="EMBL" id="KE346357">
    <property type="protein sequence ID" value="EXC35154.1"/>
    <property type="molecule type" value="Genomic_DNA"/>
</dbReference>
<sequence length="215" mass="24105">MKKKGARTTNTTPGVRNGARGRARGHNRKHSAAEFLETPLTMDSPPSQSPESAIFTGSKKRQNMKKTVSADSPAPALFMSPSRPPRTLSSISDLKDLASSRLDDLKRHIDRSHSEILKDIDASSSRLHRRFKIQNQERQKVSDETEKEYKKISERIDKSQEALMKKDNLLVILQTSYAEFMADVQASTSHACTSVTKLSQSFEKSIDALRSRYGI</sequence>
<dbReference type="PANTHER" id="PTHR37371">
    <property type="entry name" value="OS08G0180400 PROTEIN"/>
    <property type="match status" value="1"/>
</dbReference>
<reference evidence="3" key="1">
    <citation type="submission" date="2013-01" db="EMBL/GenBank/DDBJ databases">
        <title>Draft Genome Sequence of a Mulberry Tree, Morus notabilis C.K. Schneid.</title>
        <authorList>
            <person name="He N."/>
            <person name="Zhao S."/>
        </authorList>
    </citation>
    <scope>NUCLEOTIDE SEQUENCE</scope>
</reference>
<accession>W9SC94</accession>
<dbReference type="PANTHER" id="PTHR37371:SF1">
    <property type="entry name" value="KINESIN-LIKE PROTEIN"/>
    <property type="match status" value="1"/>
</dbReference>
<feature type="region of interest" description="Disordered" evidence="1">
    <location>
        <begin position="1"/>
        <end position="90"/>
    </location>
</feature>
<evidence type="ECO:0000313" key="2">
    <source>
        <dbReference type="EMBL" id="EXC35154.1"/>
    </source>
</evidence>
<dbReference type="eggNOG" id="ENOG502S15R">
    <property type="taxonomic scope" value="Eukaryota"/>
</dbReference>
<keyword evidence="3" id="KW-1185">Reference proteome</keyword>
<dbReference type="STRING" id="981085.W9SC94"/>
<name>W9SC94_9ROSA</name>
<feature type="compositionally biased region" description="Basic residues" evidence="1">
    <location>
        <begin position="19"/>
        <end position="30"/>
    </location>
</feature>
<evidence type="ECO:0000313" key="3">
    <source>
        <dbReference type="Proteomes" id="UP000030645"/>
    </source>
</evidence>
<protein>
    <submittedName>
        <fullName evidence="2">Uncharacterized protein</fullName>
    </submittedName>
</protein>
<dbReference type="Proteomes" id="UP000030645">
    <property type="component" value="Unassembled WGS sequence"/>
</dbReference>
<gene>
    <name evidence="2" type="ORF">L484_022705</name>
</gene>
<evidence type="ECO:0000256" key="1">
    <source>
        <dbReference type="SAM" id="MobiDB-lite"/>
    </source>
</evidence>
<dbReference type="AlphaFoldDB" id="W9SC94"/>